<dbReference type="InterPro" id="IPR023753">
    <property type="entry name" value="FAD/NAD-binding_dom"/>
</dbReference>
<feature type="domain" description="FAD/NAD(P)-binding" evidence="10">
    <location>
        <begin position="7"/>
        <end position="324"/>
    </location>
</feature>
<dbReference type="Gene3D" id="3.50.50.100">
    <property type="match status" value="1"/>
</dbReference>
<dbReference type="Pfam" id="PF22366">
    <property type="entry name" value="NDH2_C"/>
    <property type="match status" value="1"/>
</dbReference>
<keyword evidence="9" id="KW-1133">Transmembrane helix</keyword>
<dbReference type="PRINTS" id="PR00368">
    <property type="entry name" value="FADPNR"/>
</dbReference>
<evidence type="ECO:0000313" key="12">
    <source>
        <dbReference type="EMBL" id="MFK2899333.1"/>
    </source>
</evidence>
<dbReference type="Proteomes" id="UP001620461">
    <property type="component" value="Unassembled WGS sequence"/>
</dbReference>
<evidence type="ECO:0000256" key="5">
    <source>
        <dbReference type="ARBA" id="ARBA00022946"/>
    </source>
</evidence>
<keyword evidence="4" id="KW-0274">FAD</keyword>
<dbReference type="PRINTS" id="PR00411">
    <property type="entry name" value="PNDRDTASEI"/>
</dbReference>
<comment type="caution">
    <text evidence="12">The sequence shown here is derived from an EMBL/GenBank/DDBJ whole genome shotgun (WGS) entry which is preliminary data.</text>
</comment>
<keyword evidence="13" id="KW-1185">Reference proteome</keyword>
<evidence type="ECO:0000256" key="4">
    <source>
        <dbReference type="ARBA" id="ARBA00022827"/>
    </source>
</evidence>
<dbReference type="InterPro" id="IPR036188">
    <property type="entry name" value="FAD/NAD-bd_sf"/>
</dbReference>
<dbReference type="PANTHER" id="PTHR43706:SF47">
    <property type="entry name" value="EXTERNAL NADH-UBIQUINONE OXIDOREDUCTASE 1, MITOCHONDRIAL-RELATED"/>
    <property type="match status" value="1"/>
</dbReference>
<dbReference type="EMBL" id="JADIKJ010000002">
    <property type="protein sequence ID" value="MFK2899333.1"/>
    <property type="molecule type" value="Genomic_DNA"/>
</dbReference>
<dbReference type="PANTHER" id="PTHR43706">
    <property type="entry name" value="NADH DEHYDROGENASE"/>
    <property type="match status" value="1"/>
</dbReference>
<protein>
    <recommendedName>
        <fullName evidence="2">NADH:ubiquinone reductase (non-electrogenic)</fullName>
        <ecNumber evidence="2">1.6.5.9</ecNumber>
    </recommendedName>
</protein>
<name>A0ABW8JEQ9_9GAMM</name>
<keyword evidence="9" id="KW-0472">Membrane</keyword>
<dbReference type="EC" id="1.6.5.9" evidence="2"/>
<evidence type="ECO:0000259" key="11">
    <source>
        <dbReference type="Pfam" id="PF22366"/>
    </source>
</evidence>
<evidence type="ECO:0000259" key="10">
    <source>
        <dbReference type="Pfam" id="PF07992"/>
    </source>
</evidence>
<comment type="catalytic activity">
    <reaction evidence="8">
        <text>a quinone + NADH + H(+) = a quinol + NAD(+)</text>
        <dbReference type="Rhea" id="RHEA:46160"/>
        <dbReference type="ChEBI" id="CHEBI:15378"/>
        <dbReference type="ChEBI" id="CHEBI:24646"/>
        <dbReference type="ChEBI" id="CHEBI:57540"/>
        <dbReference type="ChEBI" id="CHEBI:57945"/>
        <dbReference type="ChEBI" id="CHEBI:132124"/>
        <dbReference type="EC" id="1.6.5.9"/>
    </reaction>
</comment>
<keyword evidence="7" id="KW-0520">NAD</keyword>
<reference evidence="12 13" key="1">
    <citation type="submission" date="2020-10" db="EMBL/GenBank/DDBJ databases">
        <title>Phylogeny of dyella-like bacteria.</title>
        <authorList>
            <person name="Fu J."/>
        </authorList>
    </citation>
    <scope>NUCLEOTIDE SEQUENCE [LARGE SCALE GENOMIC DNA]</scope>
    <source>
        <strain evidence="12 13">JP1</strain>
    </source>
</reference>
<keyword evidence="3" id="KW-0285">Flavoprotein</keyword>
<evidence type="ECO:0000256" key="6">
    <source>
        <dbReference type="ARBA" id="ARBA00023002"/>
    </source>
</evidence>
<dbReference type="InterPro" id="IPR054585">
    <property type="entry name" value="NDH2-like_C"/>
</dbReference>
<dbReference type="SUPFAM" id="SSF51905">
    <property type="entry name" value="FAD/NAD(P)-binding domain"/>
    <property type="match status" value="1"/>
</dbReference>
<evidence type="ECO:0000256" key="1">
    <source>
        <dbReference type="ARBA" id="ARBA00005272"/>
    </source>
</evidence>
<dbReference type="Pfam" id="PF07992">
    <property type="entry name" value="Pyr_redox_2"/>
    <property type="match status" value="1"/>
</dbReference>
<feature type="transmembrane region" description="Helical" evidence="9">
    <location>
        <begin position="369"/>
        <end position="387"/>
    </location>
</feature>
<keyword evidence="9" id="KW-0812">Transmembrane</keyword>
<proteinExistence type="inferred from homology"/>
<evidence type="ECO:0000256" key="2">
    <source>
        <dbReference type="ARBA" id="ARBA00012637"/>
    </source>
</evidence>
<keyword evidence="5" id="KW-0809">Transit peptide</keyword>
<sequence length="418" mass="45980">MNARRQRIVIVGAGFGGLEAARNLGHEAVDITVIDRSNHHVFQPLLYQVAGAALDISQIAWPIRHLLSRWSQVAVLMAEACGIDSVAKAVLLTDGSRIPYDTLIIATGATHAYFGHDEWARYAPGLKTLGDALSIRQHLLTVFEQAEREADAARRQVLQTIVVVGGGATGVELACTIAELAHDDMPDDFRRVDTRKARIVVVEAASRLLAGFPESLAAYVRQAMEHLGITVLLEHAVTECRAEGVVCNDHLIEAGAIFWAAGVRASPAAEWLHASADKAGRVKVRHDLSVPEHPEIFVIGDTALLEQQDGKPVPGLAAAAKQQGRYVARLIKARLRAQPPPSEFRYRNYGNLATVGKHNAVVDFGRLRLHGWFAWMIWAIVHIYFLIGARNRVMVALNWLWLYVKGERAARIILSRKS</sequence>
<dbReference type="InterPro" id="IPR045024">
    <property type="entry name" value="NDH-2"/>
</dbReference>
<accession>A0ABW8JEQ9</accession>
<evidence type="ECO:0000256" key="7">
    <source>
        <dbReference type="ARBA" id="ARBA00023027"/>
    </source>
</evidence>
<evidence type="ECO:0000256" key="8">
    <source>
        <dbReference type="ARBA" id="ARBA00047599"/>
    </source>
</evidence>
<evidence type="ECO:0000256" key="3">
    <source>
        <dbReference type="ARBA" id="ARBA00022630"/>
    </source>
</evidence>
<organism evidence="12 13">
    <name type="scientific">Dyella jejuensis</name>
    <dbReference type="NCBI Taxonomy" id="1432009"/>
    <lineage>
        <taxon>Bacteria</taxon>
        <taxon>Pseudomonadati</taxon>
        <taxon>Pseudomonadota</taxon>
        <taxon>Gammaproteobacteria</taxon>
        <taxon>Lysobacterales</taxon>
        <taxon>Rhodanobacteraceae</taxon>
        <taxon>Dyella</taxon>
    </lineage>
</organism>
<feature type="domain" description="External alternative NADH-ubiquinone oxidoreductase-like C-terminal" evidence="11">
    <location>
        <begin position="350"/>
        <end position="401"/>
    </location>
</feature>
<evidence type="ECO:0000256" key="9">
    <source>
        <dbReference type="SAM" id="Phobius"/>
    </source>
</evidence>
<keyword evidence="6" id="KW-0560">Oxidoreductase</keyword>
<evidence type="ECO:0000313" key="13">
    <source>
        <dbReference type="Proteomes" id="UP001620461"/>
    </source>
</evidence>
<comment type="similarity">
    <text evidence="1">Belongs to the NADH dehydrogenase family.</text>
</comment>
<gene>
    <name evidence="12" type="ORF">ISP15_03230</name>
</gene>